<dbReference type="InParanoid" id="A0LR44"/>
<proteinExistence type="inferred from homology"/>
<dbReference type="Pfam" id="PF26113">
    <property type="entry name" value="GH16_XgeA"/>
    <property type="match status" value="1"/>
</dbReference>
<accession>A0LR44</accession>
<gene>
    <name evidence="6" type="ordered locus">Acel_0129</name>
</gene>
<dbReference type="GO" id="GO:0005975">
    <property type="term" value="P:carbohydrate metabolic process"/>
    <property type="evidence" value="ECO:0007669"/>
    <property type="project" value="InterPro"/>
</dbReference>
<feature type="domain" description="GH16" evidence="5">
    <location>
        <begin position="42"/>
        <end position="325"/>
    </location>
</feature>
<dbReference type="STRING" id="351607.Acel_0129"/>
<dbReference type="InterPro" id="IPR008979">
    <property type="entry name" value="Galactose-bd-like_sf"/>
</dbReference>
<dbReference type="Gene3D" id="2.60.120.200">
    <property type="match status" value="1"/>
</dbReference>
<name>A0LR44_ACIC1</name>
<feature type="domain" description="CBM6" evidence="4">
    <location>
        <begin position="338"/>
        <end position="468"/>
    </location>
</feature>
<dbReference type="CDD" id="cd04084">
    <property type="entry name" value="CBM6_xylanase-like"/>
    <property type="match status" value="1"/>
</dbReference>
<dbReference type="InterPro" id="IPR013320">
    <property type="entry name" value="ConA-like_dom_sf"/>
</dbReference>
<dbReference type="HOGENOM" id="CLU_042406_0_0_11"/>
<sequence length="469" mass="48761">MHRKTFAKREKRGKSRRSLWSLGRTLIAALPAAALLLPVSKPAQAAVPSPPSGWTTVFSDDFTGPAGSGVNTANWLYDTGTGYPGGAPNWGTGEVETMTNSTANVYQDGNGHLVIKPIRNANGSWTSGRIETQRTDFAAPPGGQLEIIASLQQPNPASGLGYWPAFWALGAAARPVGATNWPSIGELDIMEDVNARSQVAQTLHCGVNPGGPCNETSGLGSGLVACSGCQTGYHTYAVIVDRRNTSAEQLRFYVDGNLNYTINESQMDPTTWQNAIDHGFFLIFDVAMGGGFPNGVCGCTTPTAATTSGAGMSIDWVAVYQTGGGGGGGGGGTVSATSTIQAENYAAQSGTQTEPCSDTGGGLDVGWIGNGDWLQYNNVDFGSTPLTQFKARVASGSAAGVSGLVEVHLDSLNNPAIGSFAIANTGGWQSWRTVPANISGTTGVHTVFLKFVTGSGQDFVNVNWFTFAP</sequence>
<dbReference type="SUPFAM" id="SSF49899">
    <property type="entry name" value="Concanavalin A-like lectins/glucanases"/>
    <property type="match status" value="1"/>
</dbReference>
<evidence type="ECO:0000256" key="1">
    <source>
        <dbReference type="ARBA" id="ARBA00006865"/>
    </source>
</evidence>
<dbReference type="CAZy" id="GH16">
    <property type="family name" value="Glycoside Hydrolase Family 16"/>
</dbReference>
<dbReference type="SMART" id="SM00606">
    <property type="entry name" value="CBD_IV"/>
    <property type="match status" value="1"/>
</dbReference>
<dbReference type="eggNOG" id="COG2273">
    <property type="taxonomic scope" value="Bacteria"/>
</dbReference>
<dbReference type="OrthoDB" id="9809583at2"/>
<dbReference type="PANTHER" id="PTHR10963">
    <property type="entry name" value="GLYCOSYL HYDROLASE-RELATED"/>
    <property type="match status" value="1"/>
</dbReference>
<evidence type="ECO:0000256" key="3">
    <source>
        <dbReference type="SAM" id="SignalP"/>
    </source>
</evidence>
<evidence type="ECO:0000259" key="4">
    <source>
        <dbReference type="PROSITE" id="PS51175"/>
    </source>
</evidence>
<feature type="signal peptide" evidence="3">
    <location>
        <begin position="1"/>
        <end position="45"/>
    </location>
</feature>
<dbReference type="Pfam" id="PF03422">
    <property type="entry name" value="CBM_6"/>
    <property type="match status" value="1"/>
</dbReference>
<protein>
    <submittedName>
        <fullName evidence="6">Carbohydrate binding family 6</fullName>
    </submittedName>
</protein>
<evidence type="ECO:0000313" key="7">
    <source>
        <dbReference type="Proteomes" id="UP000008221"/>
    </source>
</evidence>
<reference evidence="6 7" key="1">
    <citation type="journal article" date="2009" name="Genome Res.">
        <title>Complete genome of the cellulolytic thermophile Acidothermus cellulolyticus 11B provides insights into its ecophysiological and evolutionary adaptations.</title>
        <authorList>
            <person name="Barabote R.D."/>
            <person name="Xie G."/>
            <person name="Leu D.H."/>
            <person name="Normand P."/>
            <person name="Necsulea A."/>
            <person name="Daubin V."/>
            <person name="Medigue C."/>
            <person name="Adney W.S."/>
            <person name="Xu X.C."/>
            <person name="Lapidus A."/>
            <person name="Parales R.E."/>
            <person name="Detter C."/>
            <person name="Pujic P."/>
            <person name="Bruce D."/>
            <person name="Lavire C."/>
            <person name="Challacombe J.F."/>
            <person name="Brettin T.S."/>
            <person name="Berry A.M."/>
        </authorList>
    </citation>
    <scope>NUCLEOTIDE SEQUENCE [LARGE SCALE GENOMIC DNA]</scope>
    <source>
        <strain evidence="7">ATCC 43068 / DSM 8971 / 11B</strain>
    </source>
</reference>
<dbReference type="PROSITE" id="PS51175">
    <property type="entry name" value="CBM6"/>
    <property type="match status" value="1"/>
</dbReference>
<dbReference type="EMBL" id="CP000481">
    <property type="protein sequence ID" value="ABK51904.1"/>
    <property type="molecule type" value="Genomic_DNA"/>
</dbReference>
<dbReference type="PANTHER" id="PTHR10963:SF55">
    <property type="entry name" value="GLYCOSIDE HYDROLASE FAMILY 16 PROTEIN"/>
    <property type="match status" value="1"/>
</dbReference>
<dbReference type="RefSeq" id="WP_011718968.1">
    <property type="nucleotide sequence ID" value="NC_008578.1"/>
</dbReference>
<dbReference type="GO" id="GO:0004553">
    <property type="term" value="F:hydrolase activity, hydrolyzing O-glycosyl compounds"/>
    <property type="evidence" value="ECO:0007669"/>
    <property type="project" value="InterPro"/>
</dbReference>
<evidence type="ECO:0000259" key="5">
    <source>
        <dbReference type="PROSITE" id="PS51762"/>
    </source>
</evidence>
<dbReference type="Proteomes" id="UP000008221">
    <property type="component" value="Chromosome"/>
</dbReference>
<keyword evidence="7" id="KW-1185">Reference proteome</keyword>
<dbReference type="KEGG" id="ace:Acel_0129"/>
<dbReference type="GO" id="GO:0030246">
    <property type="term" value="F:carbohydrate binding"/>
    <property type="evidence" value="ECO:0007669"/>
    <property type="project" value="InterPro"/>
</dbReference>
<keyword evidence="2 3" id="KW-0732">Signal</keyword>
<dbReference type="InterPro" id="IPR050546">
    <property type="entry name" value="Glycosyl_Hydrlase_16"/>
</dbReference>
<evidence type="ECO:0000313" key="6">
    <source>
        <dbReference type="EMBL" id="ABK51904.1"/>
    </source>
</evidence>
<evidence type="ECO:0000256" key="2">
    <source>
        <dbReference type="ARBA" id="ARBA00022729"/>
    </source>
</evidence>
<dbReference type="PROSITE" id="PS51762">
    <property type="entry name" value="GH16_2"/>
    <property type="match status" value="1"/>
</dbReference>
<dbReference type="InterPro" id="IPR000757">
    <property type="entry name" value="Beta-glucanase-like"/>
</dbReference>
<dbReference type="SUPFAM" id="SSF49785">
    <property type="entry name" value="Galactose-binding domain-like"/>
    <property type="match status" value="1"/>
</dbReference>
<dbReference type="InterPro" id="IPR005084">
    <property type="entry name" value="CBM6"/>
</dbReference>
<dbReference type="InterPro" id="IPR006584">
    <property type="entry name" value="Cellulose-bd_IV"/>
</dbReference>
<dbReference type="Gene3D" id="2.60.120.260">
    <property type="entry name" value="Galactose-binding domain-like"/>
    <property type="match status" value="1"/>
</dbReference>
<dbReference type="CAZy" id="CBM6">
    <property type="family name" value="Carbohydrate-Binding Module Family 6"/>
</dbReference>
<dbReference type="CDD" id="cd02182">
    <property type="entry name" value="GH16_Strep_laminarinase_like"/>
    <property type="match status" value="1"/>
</dbReference>
<comment type="similarity">
    <text evidence="1">Belongs to the glycosyl hydrolase 16 family.</text>
</comment>
<dbReference type="AlphaFoldDB" id="A0LR44"/>
<feature type="chain" id="PRO_5002626427" evidence="3">
    <location>
        <begin position="46"/>
        <end position="469"/>
    </location>
</feature>
<organism evidence="6 7">
    <name type="scientific">Acidothermus cellulolyticus (strain ATCC 43068 / DSM 8971 / 11B)</name>
    <dbReference type="NCBI Taxonomy" id="351607"/>
    <lineage>
        <taxon>Bacteria</taxon>
        <taxon>Bacillati</taxon>
        <taxon>Actinomycetota</taxon>
        <taxon>Actinomycetes</taxon>
        <taxon>Acidothermales</taxon>
        <taxon>Acidothermaceae</taxon>
        <taxon>Acidothermus</taxon>
    </lineage>
</organism>